<protein>
    <submittedName>
        <fullName evidence="1">Uncharacterized protein</fullName>
    </submittedName>
</protein>
<proteinExistence type="predicted"/>
<gene>
    <name evidence="1" type="ORF">SVIM_LOCUS374003</name>
</gene>
<dbReference type="EMBL" id="CAADRP010001819">
    <property type="protein sequence ID" value="VFU53811.1"/>
    <property type="molecule type" value="Genomic_DNA"/>
</dbReference>
<organism evidence="1">
    <name type="scientific">Salix viminalis</name>
    <name type="common">Common osier</name>
    <name type="synonym">Basket willow</name>
    <dbReference type="NCBI Taxonomy" id="40686"/>
    <lineage>
        <taxon>Eukaryota</taxon>
        <taxon>Viridiplantae</taxon>
        <taxon>Streptophyta</taxon>
        <taxon>Embryophyta</taxon>
        <taxon>Tracheophyta</taxon>
        <taxon>Spermatophyta</taxon>
        <taxon>Magnoliopsida</taxon>
        <taxon>eudicotyledons</taxon>
        <taxon>Gunneridae</taxon>
        <taxon>Pentapetalae</taxon>
        <taxon>rosids</taxon>
        <taxon>fabids</taxon>
        <taxon>Malpighiales</taxon>
        <taxon>Salicaceae</taxon>
        <taxon>Saliceae</taxon>
        <taxon>Salix</taxon>
    </lineage>
</organism>
<reference evidence="1" key="1">
    <citation type="submission" date="2019-03" db="EMBL/GenBank/DDBJ databases">
        <authorList>
            <person name="Mank J."/>
            <person name="Almeida P."/>
        </authorList>
    </citation>
    <scope>NUCLEOTIDE SEQUENCE</scope>
    <source>
        <strain evidence="1">78183</strain>
    </source>
</reference>
<dbReference type="AlphaFoldDB" id="A0A6N2MMS5"/>
<evidence type="ECO:0000313" key="1">
    <source>
        <dbReference type="EMBL" id="VFU53811.1"/>
    </source>
</evidence>
<name>A0A6N2MMS5_SALVM</name>
<accession>A0A6N2MMS5</accession>
<sequence>MKIIWSNRTRLNQEMMLITAIFLQETELASLGSDGAKDGLTTPILKSPIDGSFLDSIKMQPESFMASTELALLLLTSEASQSPPEAERFRQKNVEDAVFSSMEAKEMRIHVLKPSIAIND</sequence>